<dbReference type="PANTHER" id="PTHR11106">
    <property type="entry name" value="GANGLIOSIDE INDUCED DIFFERENTIATION ASSOCIATED PROTEIN 2-RELATED"/>
    <property type="match status" value="1"/>
</dbReference>
<dbReference type="Proteomes" id="UP000287447">
    <property type="component" value="Unassembled WGS sequence"/>
</dbReference>
<dbReference type="InterPro" id="IPR002589">
    <property type="entry name" value="Macro_dom"/>
</dbReference>
<keyword evidence="3" id="KW-1185">Reference proteome</keyword>
<evidence type="ECO:0000259" key="1">
    <source>
        <dbReference type="PROSITE" id="PS51154"/>
    </source>
</evidence>
<dbReference type="NCBIfam" id="NF001664">
    <property type="entry name" value="PRK00431.1-6"/>
    <property type="match status" value="1"/>
</dbReference>
<dbReference type="PROSITE" id="PS51154">
    <property type="entry name" value="MACRO"/>
    <property type="match status" value="1"/>
</dbReference>
<proteinExistence type="predicted"/>
<comment type="caution">
    <text evidence="2">The sequence shown here is derived from an EMBL/GenBank/DDBJ whole genome shotgun (WGS) entry which is preliminary data.</text>
</comment>
<dbReference type="CDD" id="cd02908">
    <property type="entry name" value="Macro_OAADPr_deacetylase"/>
    <property type="match status" value="1"/>
</dbReference>
<evidence type="ECO:0000313" key="2">
    <source>
        <dbReference type="EMBL" id="RVU36175.1"/>
    </source>
</evidence>
<protein>
    <submittedName>
        <fullName evidence="2">O-acetyl-ADP-ribose deacetylase</fullName>
    </submittedName>
</protein>
<dbReference type="PANTHER" id="PTHR11106:SF27">
    <property type="entry name" value="MACRO DOMAIN-CONTAINING PROTEIN"/>
    <property type="match status" value="1"/>
</dbReference>
<organism evidence="2 3">
    <name type="scientific">Hwanghaeella grinnelliae</name>
    <dbReference type="NCBI Taxonomy" id="2500179"/>
    <lineage>
        <taxon>Bacteria</taxon>
        <taxon>Pseudomonadati</taxon>
        <taxon>Pseudomonadota</taxon>
        <taxon>Alphaproteobacteria</taxon>
        <taxon>Rhodospirillales</taxon>
        <taxon>Rhodospirillaceae</taxon>
        <taxon>Hwanghaeella</taxon>
    </lineage>
</organism>
<feature type="domain" description="Macro" evidence="1">
    <location>
        <begin position="1"/>
        <end position="176"/>
    </location>
</feature>
<sequence length="176" mass="18246">MTGDVTVAEGSLTAISTDITTLDLDAIVNAANEQLLPGGGVCGAIHSAAGPDLAQECQTLGPCPTGEARITGGYNLPARRVIHTVGPIWLGGAAGEPDLLAKCYRSSLDLAKDADCKTVAFPAISTGIFGYPPAAAAQIAVETCRAWLVETHFPLDITFCCFDDETMALYNAEMKG</sequence>
<dbReference type="GO" id="GO:0061463">
    <property type="term" value="F:O-acetyl-ADP-ribose deacetylase activity"/>
    <property type="evidence" value="ECO:0007669"/>
    <property type="project" value="TreeGrafter"/>
</dbReference>
<dbReference type="Gene3D" id="3.40.220.10">
    <property type="entry name" value="Leucine Aminopeptidase, subunit E, domain 1"/>
    <property type="match status" value="1"/>
</dbReference>
<dbReference type="Pfam" id="PF01661">
    <property type="entry name" value="Macro"/>
    <property type="match status" value="1"/>
</dbReference>
<name>A0A3S2WRI5_9PROT</name>
<dbReference type="EMBL" id="SADE01000002">
    <property type="protein sequence ID" value="RVU36175.1"/>
    <property type="molecule type" value="Genomic_DNA"/>
</dbReference>
<gene>
    <name evidence="2" type="ORF">EOI86_13190</name>
</gene>
<accession>A0A3S2WRI5</accession>
<dbReference type="OrthoDB" id="6194521at2"/>
<dbReference type="InterPro" id="IPR043472">
    <property type="entry name" value="Macro_dom-like"/>
</dbReference>
<dbReference type="AlphaFoldDB" id="A0A3S2WRI5"/>
<reference evidence="3" key="1">
    <citation type="submission" date="2019-01" db="EMBL/GenBank/DDBJ databases">
        <title>Gri0909 isolated from a small marine red alga.</title>
        <authorList>
            <person name="Kim J."/>
            <person name="Jeong S.E."/>
            <person name="Jeon C.O."/>
        </authorList>
    </citation>
    <scope>NUCLEOTIDE SEQUENCE [LARGE SCALE GENOMIC DNA]</scope>
    <source>
        <strain evidence="3">Gri0909</strain>
    </source>
</reference>
<evidence type="ECO:0000313" key="3">
    <source>
        <dbReference type="Proteomes" id="UP000287447"/>
    </source>
</evidence>
<dbReference type="SMART" id="SM00506">
    <property type="entry name" value="A1pp"/>
    <property type="match status" value="1"/>
</dbReference>
<dbReference type="SUPFAM" id="SSF52949">
    <property type="entry name" value="Macro domain-like"/>
    <property type="match status" value="1"/>
</dbReference>